<protein>
    <submittedName>
        <fullName evidence="2">Major royal jelly protein 5</fullName>
    </submittedName>
</protein>
<proteinExistence type="predicted"/>
<gene>
    <name evidence="2" type="ORF">WN51_12704</name>
</gene>
<reference evidence="2 3" key="1">
    <citation type="submission" date="2015-07" db="EMBL/GenBank/DDBJ databases">
        <title>The genome of Melipona quadrifasciata.</title>
        <authorList>
            <person name="Pan H."/>
            <person name="Kapheim K."/>
        </authorList>
    </citation>
    <scope>NUCLEOTIDE SEQUENCE [LARGE SCALE GENOMIC DNA]</scope>
    <source>
        <strain evidence="2">0111107301</strain>
        <tissue evidence="2">Whole body</tissue>
    </source>
</reference>
<feature type="region of interest" description="Disordered" evidence="1">
    <location>
        <begin position="1"/>
        <end position="40"/>
    </location>
</feature>
<evidence type="ECO:0000313" key="3">
    <source>
        <dbReference type="Proteomes" id="UP000053105"/>
    </source>
</evidence>
<sequence>MHQNLSESILKFIGPGGKGSAEERRRKKQKKKKKKKKGREEDFNLLRDIVPTSSKVTESDELLYTSCNDLSLEMKDFPLKNGILKDVNSRQRSAATLGKENDEYLQAINSAEKSHACTTSSFSWLRFRLAKTRLQTATTLVCALSPRNPGPTEAKVDDSVEEARVLAYTGILLHIRGDSSEGSIPAVTSKARQSYVYTYGSLTDNQRKQPLHLYDCIIKVPVMKEKSHFELNARGYLKNCEKCQAIKVGKVDKKVCIIDRVDKVDRVDRVDRVGKVARVDRVNRVDRVDRVDRADRVDRVGRVGKVDRVDEVDKVRLVTFIVIWYPIAVVAKSTQRINQHNAGIMNWNTLKFIKQVFDTGALIIDYTIKFKKKQTTPTGLLRGYAVMQKLSQARSELRLAAASDKGIQKLQFLKAGSLRVCASSMISMIAYGHPIPLRTLMDLKITKVFIMFAAIKSKVIHVTSTLDHQRPWNINEWQANGPDVPLDLVFITDISEAITGKFSSEYYRRNFYKVKRKAIIDEFYTLDLMEVTRRKIGEYRWTEMAVASDSGGVALLGASVTELYAVHNGNTPREVKQGDLPLSTELLCIDTEYLEQQEVTDRTKEEKGNRARPSPKDINAGSYISTGEFIPRVQVFISSRLPSTIAFAKRDSTLKLKSLRVELLVCVCLTSTGGT</sequence>
<feature type="region of interest" description="Disordered" evidence="1">
    <location>
        <begin position="598"/>
        <end position="617"/>
    </location>
</feature>
<accession>A0A0M9A3C8</accession>
<keyword evidence="3" id="KW-1185">Reference proteome</keyword>
<feature type="compositionally biased region" description="Basic residues" evidence="1">
    <location>
        <begin position="25"/>
        <end position="37"/>
    </location>
</feature>
<organism evidence="2 3">
    <name type="scientific">Melipona quadrifasciata</name>
    <dbReference type="NCBI Taxonomy" id="166423"/>
    <lineage>
        <taxon>Eukaryota</taxon>
        <taxon>Metazoa</taxon>
        <taxon>Ecdysozoa</taxon>
        <taxon>Arthropoda</taxon>
        <taxon>Hexapoda</taxon>
        <taxon>Insecta</taxon>
        <taxon>Pterygota</taxon>
        <taxon>Neoptera</taxon>
        <taxon>Endopterygota</taxon>
        <taxon>Hymenoptera</taxon>
        <taxon>Apocrita</taxon>
        <taxon>Aculeata</taxon>
        <taxon>Apoidea</taxon>
        <taxon>Anthophila</taxon>
        <taxon>Apidae</taxon>
        <taxon>Melipona</taxon>
    </lineage>
</organism>
<dbReference type="EMBL" id="KQ435775">
    <property type="protein sequence ID" value="KOX75019.1"/>
    <property type="molecule type" value="Genomic_DNA"/>
</dbReference>
<dbReference type="Proteomes" id="UP000053105">
    <property type="component" value="Unassembled WGS sequence"/>
</dbReference>
<evidence type="ECO:0000313" key="2">
    <source>
        <dbReference type="EMBL" id="KOX75019.1"/>
    </source>
</evidence>
<name>A0A0M9A3C8_9HYME</name>
<dbReference type="AlphaFoldDB" id="A0A0M9A3C8"/>
<evidence type="ECO:0000256" key="1">
    <source>
        <dbReference type="SAM" id="MobiDB-lite"/>
    </source>
</evidence>
<feature type="compositionally biased region" description="Basic and acidic residues" evidence="1">
    <location>
        <begin position="599"/>
        <end position="609"/>
    </location>
</feature>